<feature type="domain" description="Outer membrane protein beta-barrel" evidence="3">
    <location>
        <begin position="7"/>
        <end position="187"/>
    </location>
</feature>
<keyword evidence="1 2" id="KW-0732">Signal</keyword>
<dbReference type="EMBL" id="OJIN01000171">
    <property type="protein sequence ID" value="SPD74718.1"/>
    <property type="molecule type" value="Genomic_DNA"/>
</dbReference>
<dbReference type="AlphaFoldDB" id="A0A445MZ09"/>
<name>A0A445MZ09_9BACT</name>
<organism evidence="4">
    <name type="scientific">uncultured Desulfobacterium sp</name>
    <dbReference type="NCBI Taxonomy" id="201089"/>
    <lineage>
        <taxon>Bacteria</taxon>
        <taxon>Pseudomonadati</taxon>
        <taxon>Thermodesulfobacteriota</taxon>
        <taxon>Desulfobacteria</taxon>
        <taxon>Desulfobacterales</taxon>
        <taxon>Desulfobacteriaceae</taxon>
        <taxon>Desulfobacterium</taxon>
        <taxon>environmental samples</taxon>
    </lineage>
</organism>
<evidence type="ECO:0000313" key="4">
    <source>
        <dbReference type="EMBL" id="SPD74718.1"/>
    </source>
</evidence>
<proteinExistence type="predicted"/>
<gene>
    <name evidence="4" type="ORF">PITCH_A300021</name>
</gene>
<evidence type="ECO:0000259" key="3">
    <source>
        <dbReference type="Pfam" id="PF13505"/>
    </source>
</evidence>
<evidence type="ECO:0000256" key="1">
    <source>
        <dbReference type="ARBA" id="ARBA00022729"/>
    </source>
</evidence>
<dbReference type="InterPro" id="IPR027385">
    <property type="entry name" value="Beta-barrel_OMP"/>
</dbReference>
<dbReference type="InterPro" id="IPR011250">
    <property type="entry name" value="OMP/PagP_B-barrel"/>
</dbReference>
<dbReference type="Pfam" id="PF13505">
    <property type="entry name" value="OMP_b-brl"/>
    <property type="match status" value="1"/>
</dbReference>
<protein>
    <recommendedName>
        <fullName evidence="3">Outer membrane protein beta-barrel domain-containing protein</fullName>
    </recommendedName>
</protein>
<sequence length="215" mass="24322">MKRAIFIALCLSVLGSAQTATAQISFNINSFIGAKMLDDEDWGKYDNQFEFGIMGDIKGEEWPFSLAANILYSSESESDYDDTWHHHDYSYTYYAEDASTTEFNLGIKKIFPLPYSWNIYIAGGGAAIYGSVEVTREIYIDDGDYWDWDSDTEDDIGFGYWGSAGIYKTLWKHLNIGLDIRYSSAEVELYDVDREAGGLHVGLILGYCWDGNPTE</sequence>
<feature type="signal peptide" evidence="2">
    <location>
        <begin position="1"/>
        <end position="22"/>
    </location>
</feature>
<dbReference type="SUPFAM" id="SSF56925">
    <property type="entry name" value="OMPA-like"/>
    <property type="match status" value="1"/>
</dbReference>
<feature type="chain" id="PRO_5019494496" description="Outer membrane protein beta-barrel domain-containing protein" evidence="2">
    <location>
        <begin position="23"/>
        <end position="215"/>
    </location>
</feature>
<reference evidence="4" key="1">
    <citation type="submission" date="2018-01" db="EMBL/GenBank/DDBJ databases">
        <authorList>
            <person name="Regsiter A."/>
            <person name="William W."/>
        </authorList>
    </citation>
    <scope>NUCLEOTIDE SEQUENCE</scope>
    <source>
        <strain evidence="4">TRIP AH-1</strain>
    </source>
</reference>
<accession>A0A445MZ09</accession>
<evidence type="ECO:0000256" key="2">
    <source>
        <dbReference type="SAM" id="SignalP"/>
    </source>
</evidence>